<proteinExistence type="predicted"/>
<protein>
    <submittedName>
        <fullName evidence="1">Uncharacterized protein</fullName>
    </submittedName>
</protein>
<gene>
    <name evidence="1" type="ORF">ABNX05_25085</name>
</gene>
<evidence type="ECO:0000313" key="1">
    <source>
        <dbReference type="EMBL" id="MEQ6357875.1"/>
    </source>
</evidence>
<evidence type="ECO:0000313" key="2">
    <source>
        <dbReference type="Proteomes" id="UP001478862"/>
    </source>
</evidence>
<name>A0ABV1MZC6_9BACI</name>
<accession>A0ABV1MZC6</accession>
<sequence length="96" mass="11096">MFEVEVEISFSNGDKITIGKDTLIFPIRLTEHNGERFCSKVAPIVLDDYFHVHDGYIPELTTTFALNDFFTINDEDSYDTKVYKSSSIVSMKQYEK</sequence>
<dbReference type="EMBL" id="JBEGDG010000038">
    <property type="protein sequence ID" value="MEQ6357875.1"/>
    <property type="molecule type" value="Genomic_DNA"/>
</dbReference>
<reference evidence="1 2" key="1">
    <citation type="submission" date="2024-06" db="EMBL/GenBank/DDBJ databases">
        <title>Lysinibacillus zambalefons sp. nov., a Novel Firmicute Isolated from the Poon Bato Zambales Hyperalkaline Spring.</title>
        <authorList>
            <person name="Aja J.A."/>
            <person name="Lazaro J.E.H."/>
            <person name="Llorin L.D."/>
            <person name="Lim K.R."/>
            <person name="Teodosio J."/>
            <person name="Dalisay D.S."/>
        </authorList>
    </citation>
    <scope>NUCLEOTIDE SEQUENCE [LARGE SCALE GENOMIC DNA]</scope>
    <source>
        <strain evidence="1 2">M3</strain>
    </source>
</reference>
<dbReference type="Proteomes" id="UP001478862">
    <property type="component" value="Unassembled WGS sequence"/>
</dbReference>
<organism evidence="1 2">
    <name type="scientific">Lysinibacillus zambalensis</name>
    <dbReference type="NCBI Taxonomy" id="3160866"/>
    <lineage>
        <taxon>Bacteria</taxon>
        <taxon>Bacillati</taxon>
        <taxon>Bacillota</taxon>
        <taxon>Bacilli</taxon>
        <taxon>Bacillales</taxon>
        <taxon>Bacillaceae</taxon>
        <taxon>Lysinibacillus</taxon>
    </lineage>
</organism>
<keyword evidence="2" id="KW-1185">Reference proteome</keyword>
<comment type="caution">
    <text evidence="1">The sequence shown here is derived from an EMBL/GenBank/DDBJ whole genome shotgun (WGS) entry which is preliminary data.</text>
</comment>
<dbReference type="RefSeq" id="WP_349662175.1">
    <property type="nucleotide sequence ID" value="NZ_JBEGDG010000038.1"/>
</dbReference>